<evidence type="ECO:0000256" key="5">
    <source>
        <dbReference type="ARBA" id="ARBA00022989"/>
    </source>
</evidence>
<dbReference type="AlphaFoldDB" id="A0AAW6SXC0"/>
<dbReference type="InterPro" id="IPR050366">
    <property type="entry name" value="BP-dependent_transpt_permease"/>
</dbReference>
<dbReference type="NCBIfam" id="NF045476">
    <property type="entry name" value="Opp4C"/>
    <property type="match status" value="1"/>
</dbReference>
<feature type="transmembrane region" description="Helical" evidence="7">
    <location>
        <begin position="209"/>
        <end position="231"/>
    </location>
</feature>
<dbReference type="SUPFAM" id="SSF161098">
    <property type="entry name" value="MetI-like"/>
    <property type="match status" value="1"/>
</dbReference>
<dbReference type="CDD" id="cd06261">
    <property type="entry name" value="TM_PBP2"/>
    <property type="match status" value="1"/>
</dbReference>
<feature type="domain" description="ABC transmembrane type-1" evidence="8">
    <location>
        <begin position="93"/>
        <end position="287"/>
    </location>
</feature>
<feature type="transmembrane region" description="Helical" evidence="7">
    <location>
        <begin position="32"/>
        <end position="53"/>
    </location>
</feature>
<evidence type="ECO:0000256" key="4">
    <source>
        <dbReference type="ARBA" id="ARBA00022692"/>
    </source>
</evidence>
<keyword evidence="2 7" id="KW-0813">Transport</keyword>
<evidence type="ECO:0000256" key="1">
    <source>
        <dbReference type="ARBA" id="ARBA00004651"/>
    </source>
</evidence>
<feature type="transmembrane region" description="Helical" evidence="7">
    <location>
        <begin position="159"/>
        <end position="178"/>
    </location>
</feature>
<proteinExistence type="inferred from homology"/>
<feature type="transmembrane region" description="Helical" evidence="7">
    <location>
        <begin position="267"/>
        <end position="287"/>
    </location>
</feature>
<accession>A0AAW6SXC0</accession>
<name>A0AAW6SXC0_9BACI</name>
<organism evidence="9 10">
    <name type="scientific">Heyndrickxia oleronia</name>
    <dbReference type="NCBI Taxonomy" id="38875"/>
    <lineage>
        <taxon>Bacteria</taxon>
        <taxon>Bacillati</taxon>
        <taxon>Bacillota</taxon>
        <taxon>Bacilli</taxon>
        <taxon>Bacillales</taxon>
        <taxon>Bacillaceae</taxon>
        <taxon>Heyndrickxia</taxon>
    </lineage>
</organism>
<sequence length="298" mass="32652">MEIVTDKQINKGLQKSLSPWAIARRKFTKNKLAMISLCFLVLVMIISFLAPFITTQDITKIYISQMSLSPSAEHFLGTDKSGRDVFTRLLFGGRVSLFLGLSCTLLVIVFGTLVGAIAGYFGGIVDSMLMRFTDFVLNFPFMVFVMVINAILFGKVSGLWVLIGVISFLSWGGTARMVRSKVLAEKENEYVLSSVSIGCTSSKVIFKHLLPNILSTIIVQATITFAGMIVAEAGLSYLGFGVPQEIPSWGNMLSSANEPDVLQYKPWIWVPPALIITICTLSINFIGEGLKDALNPKS</sequence>
<keyword evidence="3" id="KW-1003">Cell membrane</keyword>
<evidence type="ECO:0000256" key="7">
    <source>
        <dbReference type="RuleBase" id="RU363032"/>
    </source>
</evidence>
<evidence type="ECO:0000259" key="8">
    <source>
        <dbReference type="PROSITE" id="PS50928"/>
    </source>
</evidence>
<evidence type="ECO:0000256" key="3">
    <source>
        <dbReference type="ARBA" id="ARBA00022475"/>
    </source>
</evidence>
<keyword evidence="4 7" id="KW-0812">Transmembrane</keyword>
<dbReference type="Pfam" id="PF12911">
    <property type="entry name" value="OppC_N"/>
    <property type="match status" value="1"/>
</dbReference>
<dbReference type="Pfam" id="PF00528">
    <property type="entry name" value="BPD_transp_1"/>
    <property type="match status" value="1"/>
</dbReference>
<feature type="transmembrane region" description="Helical" evidence="7">
    <location>
        <begin position="135"/>
        <end position="153"/>
    </location>
</feature>
<dbReference type="InterPro" id="IPR025966">
    <property type="entry name" value="OppC_N"/>
</dbReference>
<dbReference type="InterPro" id="IPR053523">
    <property type="entry name" value="Oligopeptide_permease_AppC"/>
</dbReference>
<dbReference type="Proteomes" id="UP001159179">
    <property type="component" value="Unassembled WGS sequence"/>
</dbReference>
<dbReference type="PROSITE" id="PS50928">
    <property type="entry name" value="ABC_TM1"/>
    <property type="match status" value="1"/>
</dbReference>
<reference evidence="9" key="1">
    <citation type="submission" date="2023-03" db="EMBL/GenBank/DDBJ databases">
        <title>Bacterial isolates from washroom surfaces on a university campus.</title>
        <authorList>
            <person name="Holman D.B."/>
            <person name="Gzyl K.E."/>
            <person name="Taheri A.E."/>
        </authorList>
    </citation>
    <scope>NUCLEOTIDE SEQUENCE</scope>
    <source>
        <strain evidence="9">RD03</strain>
    </source>
</reference>
<dbReference type="GO" id="GO:0055085">
    <property type="term" value="P:transmembrane transport"/>
    <property type="evidence" value="ECO:0007669"/>
    <property type="project" value="InterPro"/>
</dbReference>
<evidence type="ECO:0000256" key="2">
    <source>
        <dbReference type="ARBA" id="ARBA00022448"/>
    </source>
</evidence>
<evidence type="ECO:0000313" key="10">
    <source>
        <dbReference type="Proteomes" id="UP001159179"/>
    </source>
</evidence>
<comment type="caution">
    <text evidence="9">The sequence shown here is derived from an EMBL/GenBank/DDBJ whole genome shotgun (WGS) entry which is preliminary data.</text>
</comment>
<feature type="transmembrane region" description="Helical" evidence="7">
    <location>
        <begin position="97"/>
        <end position="123"/>
    </location>
</feature>
<dbReference type="PANTHER" id="PTHR43386:SF1">
    <property type="entry name" value="D,D-DIPEPTIDE TRANSPORT SYSTEM PERMEASE PROTEIN DDPC-RELATED"/>
    <property type="match status" value="1"/>
</dbReference>
<evidence type="ECO:0000313" key="9">
    <source>
        <dbReference type="EMBL" id="MDH5163466.1"/>
    </source>
</evidence>
<dbReference type="GO" id="GO:0005886">
    <property type="term" value="C:plasma membrane"/>
    <property type="evidence" value="ECO:0007669"/>
    <property type="project" value="UniProtKB-SubCell"/>
</dbReference>
<dbReference type="PANTHER" id="PTHR43386">
    <property type="entry name" value="OLIGOPEPTIDE TRANSPORT SYSTEM PERMEASE PROTEIN APPC"/>
    <property type="match status" value="1"/>
</dbReference>
<evidence type="ECO:0000256" key="6">
    <source>
        <dbReference type="ARBA" id="ARBA00023136"/>
    </source>
</evidence>
<dbReference type="RefSeq" id="WP_280618185.1">
    <property type="nucleotide sequence ID" value="NZ_JAROYP010000015.1"/>
</dbReference>
<gene>
    <name evidence="9" type="ORF">P5X88_21250</name>
</gene>
<dbReference type="InterPro" id="IPR000515">
    <property type="entry name" value="MetI-like"/>
</dbReference>
<protein>
    <submittedName>
        <fullName evidence="9">ABC transporter permease</fullName>
    </submittedName>
</protein>
<dbReference type="InterPro" id="IPR035906">
    <property type="entry name" value="MetI-like_sf"/>
</dbReference>
<dbReference type="Gene3D" id="1.10.3720.10">
    <property type="entry name" value="MetI-like"/>
    <property type="match status" value="1"/>
</dbReference>
<keyword evidence="5 7" id="KW-1133">Transmembrane helix</keyword>
<dbReference type="EMBL" id="JAROYP010000015">
    <property type="protein sequence ID" value="MDH5163466.1"/>
    <property type="molecule type" value="Genomic_DNA"/>
</dbReference>
<comment type="subcellular location">
    <subcellularLocation>
        <location evidence="1 7">Cell membrane</location>
        <topology evidence="1 7">Multi-pass membrane protein</topology>
    </subcellularLocation>
</comment>
<keyword evidence="6 7" id="KW-0472">Membrane</keyword>
<comment type="similarity">
    <text evidence="7">Belongs to the binding-protein-dependent transport system permease family.</text>
</comment>